<evidence type="ECO:0000256" key="2">
    <source>
        <dbReference type="ARBA" id="ARBA00023125"/>
    </source>
</evidence>
<evidence type="ECO:0000259" key="4">
    <source>
        <dbReference type="PROSITE" id="PS51077"/>
    </source>
</evidence>
<dbReference type="SUPFAM" id="SSF46785">
    <property type="entry name" value="Winged helix' DNA-binding domain"/>
    <property type="match status" value="1"/>
</dbReference>
<protein>
    <submittedName>
        <fullName evidence="6">DNA-binding IclR family transcriptional regulator</fullName>
    </submittedName>
</protein>
<dbReference type="Pfam" id="PF09339">
    <property type="entry name" value="HTH_IclR"/>
    <property type="match status" value="1"/>
</dbReference>
<dbReference type="SUPFAM" id="SSF55781">
    <property type="entry name" value="GAF domain-like"/>
    <property type="match status" value="1"/>
</dbReference>
<dbReference type="RefSeq" id="WP_166956106.1">
    <property type="nucleotide sequence ID" value="NZ_JAASQI010000013.1"/>
</dbReference>
<reference evidence="6 7" key="1">
    <citation type="submission" date="2020-03" db="EMBL/GenBank/DDBJ databases">
        <title>Genomic Encyclopedia of Type Strains, Phase IV (KMG-IV): sequencing the most valuable type-strain genomes for metagenomic binning, comparative biology and taxonomic classification.</title>
        <authorList>
            <person name="Goeker M."/>
        </authorList>
    </citation>
    <scope>NUCLEOTIDE SEQUENCE [LARGE SCALE GENOMIC DNA]</scope>
    <source>
        <strain evidence="6 7">DSM 103870</strain>
    </source>
</reference>
<sequence length="248" mass="27299">MKSLGKLVKVLECFSTDDRALSLSDICARTGFPRSTTHRLMASLRDVGFLDQDRERDAYRLGLKLFELGSVALSNLDIHREAYPFVDALERMTGHIVTVAIFDGFRAVVIRRTEGGSEAATKSNLIENAPAHCTSVGKASLAFQPAEVIDRLIERGLERFTEATITDGEALRQELTGIRERGYAVDEGEHQPGLRCIGAPIRGQHGKVFAGLSISGPSWQLKKENVEELAKVVTYHADRISRALGYVS</sequence>
<evidence type="ECO:0000256" key="3">
    <source>
        <dbReference type="ARBA" id="ARBA00023163"/>
    </source>
</evidence>
<dbReference type="InterPro" id="IPR014757">
    <property type="entry name" value="Tscrpt_reg_IclR_C"/>
</dbReference>
<feature type="domain" description="IclR-ED" evidence="5">
    <location>
        <begin position="64"/>
        <end position="246"/>
    </location>
</feature>
<dbReference type="EMBL" id="JAASQI010000013">
    <property type="protein sequence ID" value="NIJ60105.1"/>
    <property type="molecule type" value="Genomic_DNA"/>
</dbReference>
<dbReference type="Gene3D" id="1.10.10.10">
    <property type="entry name" value="Winged helix-like DNA-binding domain superfamily/Winged helix DNA-binding domain"/>
    <property type="match status" value="1"/>
</dbReference>
<dbReference type="PANTHER" id="PTHR30136:SF35">
    <property type="entry name" value="HTH-TYPE TRANSCRIPTIONAL REGULATOR RV1719"/>
    <property type="match status" value="1"/>
</dbReference>
<dbReference type="Gene3D" id="3.30.450.40">
    <property type="match status" value="1"/>
</dbReference>
<dbReference type="InterPro" id="IPR005471">
    <property type="entry name" value="Tscrpt_reg_IclR_N"/>
</dbReference>
<keyword evidence="2 6" id="KW-0238">DNA-binding</keyword>
<dbReference type="PROSITE" id="PS51078">
    <property type="entry name" value="ICLR_ED"/>
    <property type="match status" value="1"/>
</dbReference>
<comment type="caution">
    <text evidence="6">The sequence shown here is derived from an EMBL/GenBank/DDBJ whole genome shotgun (WGS) entry which is preliminary data.</text>
</comment>
<proteinExistence type="predicted"/>
<dbReference type="SMART" id="SM00346">
    <property type="entry name" value="HTH_ICLR"/>
    <property type="match status" value="1"/>
</dbReference>
<evidence type="ECO:0000259" key="5">
    <source>
        <dbReference type="PROSITE" id="PS51078"/>
    </source>
</evidence>
<gene>
    <name evidence="6" type="ORF">FHS82_003971</name>
</gene>
<dbReference type="Pfam" id="PF01614">
    <property type="entry name" value="IclR_C"/>
    <property type="match status" value="1"/>
</dbReference>
<dbReference type="Proteomes" id="UP001429580">
    <property type="component" value="Unassembled WGS sequence"/>
</dbReference>
<dbReference type="GO" id="GO:0003677">
    <property type="term" value="F:DNA binding"/>
    <property type="evidence" value="ECO:0007669"/>
    <property type="project" value="UniProtKB-KW"/>
</dbReference>
<evidence type="ECO:0000313" key="6">
    <source>
        <dbReference type="EMBL" id="NIJ60105.1"/>
    </source>
</evidence>
<evidence type="ECO:0000313" key="7">
    <source>
        <dbReference type="Proteomes" id="UP001429580"/>
    </source>
</evidence>
<keyword evidence="7" id="KW-1185">Reference proteome</keyword>
<feature type="domain" description="HTH iclR-type" evidence="4">
    <location>
        <begin position="1"/>
        <end position="63"/>
    </location>
</feature>
<accession>A0ABX0V6Z3</accession>
<dbReference type="InterPro" id="IPR029016">
    <property type="entry name" value="GAF-like_dom_sf"/>
</dbReference>
<organism evidence="6 7">
    <name type="scientific">Pseudochelatococcus lubricantis</name>
    <dbReference type="NCBI Taxonomy" id="1538102"/>
    <lineage>
        <taxon>Bacteria</taxon>
        <taxon>Pseudomonadati</taxon>
        <taxon>Pseudomonadota</taxon>
        <taxon>Alphaproteobacteria</taxon>
        <taxon>Hyphomicrobiales</taxon>
        <taxon>Chelatococcaceae</taxon>
        <taxon>Pseudochelatococcus</taxon>
    </lineage>
</organism>
<name>A0ABX0V6Z3_9HYPH</name>
<evidence type="ECO:0000256" key="1">
    <source>
        <dbReference type="ARBA" id="ARBA00023015"/>
    </source>
</evidence>
<keyword evidence="3" id="KW-0804">Transcription</keyword>
<keyword evidence="1" id="KW-0805">Transcription regulation</keyword>
<dbReference type="PROSITE" id="PS51077">
    <property type="entry name" value="HTH_ICLR"/>
    <property type="match status" value="1"/>
</dbReference>
<dbReference type="InterPro" id="IPR036388">
    <property type="entry name" value="WH-like_DNA-bd_sf"/>
</dbReference>
<dbReference type="InterPro" id="IPR036390">
    <property type="entry name" value="WH_DNA-bd_sf"/>
</dbReference>
<dbReference type="PANTHER" id="PTHR30136">
    <property type="entry name" value="HELIX-TURN-HELIX TRANSCRIPTIONAL REGULATOR, ICLR FAMILY"/>
    <property type="match status" value="1"/>
</dbReference>
<dbReference type="InterPro" id="IPR050707">
    <property type="entry name" value="HTH_MetabolicPath_Reg"/>
</dbReference>